<feature type="region of interest" description="Disordered" evidence="1">
    <location>
        <begin position="113"/>
        <end position="133"/>
    </location>
</feature>
<dbReference type="EMBL" id="NMQT01000102">
    <property type="protein sequence ID" value="OXM50299.1"/>
    <property type="molecule type" value="Genomic_DNA"/>
</dbReference>
<comment type="caution">
    <text evidence="2">The sequence shown here is derived from an EMBL/GenBank/DDBJ whole genome shotgun (WGS) entry which is preliminary data.</text>
</comment>
<dbReference type="Proteomes" id="UP000215223">
    <property type="component" value="Unassembled WGS sequence"/>
</dbReference>
<name>A0A229RV01_9PSEU</name>
<feature type="compositionally biased region" description="Pro residues" evidence="1">
    <location>
        <begin position="121"/>
        <end position="133"/>
    </location>
</feature>
<proteinExistence type="predicted"/>
<reference evidence="2 3" key="1">
    <citation type="submission" date="2017-07" db="EMBL/GenBank/DDBJ databases">
        <title>Amycolatopsis thailandensis Genome sequencing and assembly.</title>
        <authorList>
            <person name="Kaur N."/>
            <person name="Mayilraj S."/>
        </authorList>
    </citation>
    <scope>NUCLEOTIDE SEQUENCE [LARGE SCALE GENOMIC DNA]</scope>
    <source>
        <strain evidence="2 3">JCM 16380</strain>
    </source>
</reference>
<sequence length="133" mass="14723">MTRRPCTCPRCSCPREEVTLTARARRPEPPTAYLPHLGSLISKETPAMTQTPTIPRHRLPQTALLPADRCRYPARPLPLARRVASFAEARATQDPLPIPDDVVLARVLLKLRQLPTTGPKDVPPAPQEPETPS</sequence>
<evidence type="ECO:0000256" key="1">
    <source>
        <dbReference type="SAM" id="MobiDB-lite"/>
    </source>
</evidence>
<protein>
    <submittedName>
        <fullName evidence="2">Uncharacterized protein</fullName>
    </submittedName>
</protein>
<feature type="region of interest" description="Disordered" evidence="1">
    <location>
        <begin position="22"/>
        <end position="54"/>
    </location>
</feature>
<organism evidence="2 3">
    <name type="scientific">Amycolatopsis thailandensis</name>
    <dbReference type="NCBI Taxonomy" id="589330"/>
    <lineage>
        <taxon>Bacteria</taxon>
        <taxon>Bacillati</taxon>
        <taxon>Actinomycetota</taxon>
        <taxon>Actinomycetes</taxon>
        <taxon>Pseudonocardiales</taxon>
        <taxon>Pseudonocardiaceae</taxon>
        <taxon>Amycolatopsis</taxon>
    </lineage>
</organism>
<accession>A0A229RV01</accession>
<dbReference type="AlphaFoldDB" id="A0A229RV01"/>
<evidence type="ECO:0000313" key="2">
    <source>
        <dbReference type="EMBL" id="OXM50299.1"/>
    </source>
</evidence>
<keyword evidence="3" id="KW-1185">Reference proteome</keyword>
<evidence type="ECO:0000313" key="3">
    <source>
        <dbReference type="Proteomes" id="UP000215223"/>
    </source>
</evidence>
<gene>
    <name evidence="2" type="ORF">CFP71_28115</name>
</gene>